<dbReference type="AlphaFoldDB" id="A0A641ALU4"/>
<dbReference type="CDD" id="cd00143">
    <property type="entry name" value="PP2Cc"/>
    <property type="match status" value="1"/>
</dbReference>
<feature type="domain" description="PPM-type phosphatase" evidence="1">
    <location>
        <begin position="22"/>
        <end position="253"/>
    </location>
</feature>
<dbReference type="InterPro" id="IPR036457">
    <property type="entry name" value="PPM-type-like_dom_sf"/>
</dbReference>
<dbReference type="SMART" id="SM00332">
    <property type="entry name" value="PP2Cc"/>
    <property type="match status" value="1"/>
</dbReference>
<dbReference type="PANTHER" id="PTHR47992">
    <property type="entry name" value="PROTEIN PHOSPHATASE"/>
    <property type="match status" value="1"/>
</dbReference>
<evidence type="ECO:0000313" key="2">
    <source>
        <dbReference type="EMBL" id="KAA1374691.1"/>
    </source>
</evidence>
<accession>A0A641ALU4</accession>
<evidence type="ECO:0000259" key="1">
    <source>
        <dbReference type="PROSITE" id="PS51746"/>
    </source>
</evidence>
<sequence>MSPEPTACLSWTPSGGDALAVRAAAGTHVGLVRGHNEDAWSIDPPVFVVADGMGGHDAGDVASHLVIEAFRELAGTTHVAMADMDRCVRSAKSLVDALSPGERGAPGSTLVAAGYTRQDDVPFWLIANVGDSRAYSWRAGVLEQVSRDHSVVQELIEAGEIDDAEARHHPDRHVITRAIGALEDAVAEFAMIPLLPGARLLLCSDGLSSEIDDDQISRVLASVPSPDDAVEALIAAALAAGGRDNVTALLIDAVGVQAVDETTLTGGTRLDEDTLRSAL</sequence>
<dbReference type="EMBL" id="SDPP02000004">
    <property type="protein sequence ID" value="KAA1374691.1"/>
    <property type="molecule type" value="Genomic_DNA"/>
</dbReference>
<comment type="caution">
    <text evidence="2">The sequence shown here is derived from an EMBL/GenBank/DDBJ whole genome shotgun (WGS) entry which is preliminary data.</text>
</comment>
<dbReference type="PROSITE" id="PS51746">
    <property type="entry name" value="PPM_2"/>
    <property type="match status" value="1"/>
</dbReference>
<dbReference type="Gene3D" id="3.60.40.10">
    <property type="entry name" value="PPM-type phosphatase domain"/>
    <property type="match status" value="1"/>
</dbReference>
<dbReference type="GO" id="GO:0004722">
    <property type="term" value="F:protein serine/threonine phosphatase activity"/>
    <property type="evidence" value="ECO:0007669"/>
    <property type="project" value="InterPro"/>
</dbReference>
<dbReference type="InterPro" id="IPR015655">
    <property type="entry name" value="PP2C"/>
</dbReference>
<dbReference type="InterPro" id="IPR001932">
    <property type="entry name" value="PPM-type_phosphatase-like_dom"/>
</dbReference>
<dbReference type="SMART" id="SM00331">
    <property type="entry name" value="PP2C_SIG"/>
    <property type="match status" value="1"/>
</dbReference>
<dbReference type="RefSeq" id="WP_129185667.1">
    <property type="nucleotide sequence ID" value="NZ_JAGIOG010000001.1"/>
</dbReference>
<evidence type="ECO:0000313" key="3">
    <source>
        <dbReference type="Proteomes" id="UP001515100"/>
    </source>
</evidence>
<protein>
    <submittedName>
        <fullName evidence="2">Serine/threonine-protein phosphatase</fullName>
    </submittedName>
</protein>
<proteinExistence type="predicted"/>
<dbReference type="SUPFAM" id="SSF81606">
    <property type="entry name" value="PP2C-like"/>
    <property type="match status" value="1"/>
</dbReference>
<reference evidence="2" key="1">
    <citation type="submission" date="2019-09" db="EMBL/GenBank/DDBJ databases">
        <authorList>
            <person name="Li J."/>
        </authorList>
    </citation>
    <scope>NUCLEOTIDE SEQUENCE [LARGE SCALE GENOMIC DNA]</scope>
    <source>
        <strain evidence="2">NRBC 14897</strain>
    </source>
</reference>
<dbReference type="Pfam" id="PF13672">
    <property type="entry name" value="PP2C_2"/>
    <property type="match status" value="1"/>
</dbReference>
<dbReference type="OrthoDB" id="9801841at2"/>
<organism evidence="2 3">
    <name type="scientific">Aeromicrobium fastidiosum</name>
    <dbReference type="NCBI Taxonomy" id="52699"/>
    <lineage>
        <taxon>Bacteria</taxon>
        <taxon>Bacillati</taxon>
        <taxon>Actinomycetota</taxon>
        <taxon>Actinomycetes</taxon>
        <taxon>Propionibacteriales</taxon>
        <taxon>Nocardioidaceae</taxon>
        <taxon>Aeromicrobium</taxon>
    </lineage>
</organism>
<dbReference type="Proteomes" id="UP001515100">
    <property type="component" value="Unassembled WGS sequence"/>
</dbReference>
<keyword evidence="3" id="KW-1185">Reference proteome</keyword>
<gene>
    <name evidence="2" type="ORF">ESP62_014965</name>
</gene>
<name>A0A641ALU4_9ACTN</name>